<reference evidence="2 3" key="1">
    <citation type="submission" date="2020-03" db="EMBL/GenBank/DDBJ databases">
        <title>Above-ground endophytic microbial communities from plants in different locations in the United States.</title>
        <authorList>
            <person name="Frank C."/>
        </authorList>
    </citation>
    <scope>NUCLEOTIDE SEQUENCE [LARGE SCALE GENOMIC DNA]</scope>
    <source>
        <strain evidence="2 3">WW7</strain>
    </source>
</reference>
<protein>
    <submittedName>
        <fullName evidence="2">Uncharacterized protein</fullName>
    </submittedName>
</protein>
<proteinExistence type="predicted"/>
<dbReference type="Proteomes" id="UP001318300">
    <property type="component" value="Unassembled WGS sequence"/>
</dbReference>
<evidence type="ECO:0000256" key="1">
    <source>
        <dbReference type="SAM" id="Phobius"/>
    </source>
</evidence>
<keyword evidence="1" id="KW-0472">Membrane</keyword>
<comment type="caution">
    <text evidence="2">The sequence shown here is derived from an EMBL/GenBank/DDBJ whole genome shotgun (WGS) entry which is preliminary data.</text>
</comment>
<dbReference type="EMBL" id="JAAOYO010000001">
    <property type="protein sequence ID" value="NII39890.1"/>
    <property type="molecule type" value="Genomic_DNA"/>
</dbReference>
<feature type="transmembrane region" description="Helical" evidence="1">
    <location>
        <begin position="42"/>
        <end position="64"/>
    </location>
</feature>
<feature type="transmembrane region" description="Helical" evidence="1">
    <location>
        <begin position="16"/>
        <end position="36"/>
    </location>
</feature>
<accession>A0ABX0T7U3</accession>
<keyword evidence="1" id="KW-0812">Transmembrane</keyword>
<name>A0ABX0T7U3_9MICO</name>
<evidence type="ECO:0000313" key="3">
    <source>
        <dbReference type="Proteomes" id="UP001318300"/>
    </source>
</evidence>
<organism evidence="2 3">
    <name type="scientific">Curtobacterium salicis</name>
    <dbReference type="NCBI Taxonomy" id="1779862"/>
    <lineage>
        <taxon>Bacteria</taxon>
        <taxon>Bacillati</taxon>
        <taxon>Actinomycetota</taxon>
        <taxon>Actinomycetes</taxon>
        <taxon>Micrococcales</taxon>
        <taxon>Microbacteriaceae</taxon>
        <taxon>Curtobacterium</taxon>
    </lineage>
</organism>
<keyword evidence="1" id="KW-1133">Transmembrane helix</keyword>
<keyword evidence="3" id="KW-1185">Reference proteome</keyword>
<gene>
    <name evidence="2" type="ORF">E9228_000509</name>
</gene>
<sequence>MDTQGQQPRWRKTWSMVQVGVLATAVVGCIVLLLTGDGTLDRVYAVALVFFGIALLGHVTFLVITARAERGR</sequence>
<dbReference type="RefSeq" id="WP_166779023.1">
    <property type="nucleotide sequence ID" value="NZ_JAAOYO010000001.1"/>
</dbReference>
<evidence type="ECO:0000313" key="2">
    <source>
        <dbReference type="EMBL" id="NII39890.1"/>
    </source>
</evidence>